<keyword evidence="2" id="KW-1185">Reference proteome</keyword>
<reference evidence="1" key="1">
    <citation type="submission" date="2021-08" db="EMBL/GenBank/DDBJ databases">
        <title>The first chromosome-level gecko genome reveals the dynamic sex chromosomes of Neotropical dwarf geckos (Sphaerodactylidae: Sphaerodactylus).</title>
        <authorList>
            <person name="Pinto B.J."/>
            <person name="Keating S.E."/>
            <person name="Gamble T."/>
        </authorList>
    </citation>
    <scope>NUCLEOTIDE SEQUENCE</scope>
    <source>
        <strain evidence="1">TG3544</strain>
    </source>
</reference>
<dbReference type="EMBL" id="CM037614">
    <property type="protein sequence ID" value="KAH8016468.1"/>
    <property type="molecule type" value="Genomic_DNA"/>
</dbReference>
<name>A0ACB8G9N3_9SAUR</name>
<protein>
    <submittedName>
        <fullName evidence="1">Uncharacterized protein</fullName>
    </submittedName>
</protein>
<comment type="caution">
    <text evidence="1">The sequence shown here is derived from an EMBL/GenBank/DDBJ whole genome shotgun (WGS) entry which is preliminary data.</text>
</comment>
<accession>A0ACB8G9N3</accession>
<evidence type="ECO:0000313" key="2">
    <source>
        <dbReference type="Proteomes" id="UP000827872"/>
    </source>
</evidence>
<evidence type="ECO:0000313" key="1">
    <source>
        <dbReference type="EMBL" id="KAH8016468.1"/>
    </source>
</evidence>
<organism evidence="1 2">
    <name type="scientific">Sphaerodactylus townsendi</name>
    <dbReference type="NCBI Taxonomy" id="933632"/>
    <lineage>
        <taxon>Eukaryota</taxon>
        <taxon>Metazoa</taxon>
        <taxon>Chordata</taxon>
        <taxon>Craniata</taxon>
        <taxon>Vertebrata</taxon>
        <taxon>Euteleostomi</taxon>
        <taxon>Lepidosauria</taxon>
        <taxon>Squamata</taxon>
        <taxon>Bifurcata</taxon>
        <taxon>Gekkota</taxon>
        <taxon>Sphaerodactylidae</taxon>
        <taxon>Sphaerodactylus</taxon>
    </lineage>
</organism>
<dbReference type="Proteomes" id="UP000827872">
    <property type="component" value="Linkage Group LG01"/>
</dbReference>
<proteinExistence type="predicted"/>
<sequence>MLFIRKYCNSFNICRHFSTFILLLNLSQRCMRGGDNEKACEFVAQLKPEVEISWNTIRCQSPTHYQIPITDIILARRKITLKFDEQTKDPPVYHFGLSMVSNSERTSLLEEATATNPTQAANFVDLK</sequence>
<gene>
    <name evidence="1" type="ORF">K3G42_018225</name>
</gene>